<dbReference type="EMBL" id="JBHUEO010000005">
    <property type="protein sequence ID" value="MFD1705833.1"/>
    <property type="molecule type" value="Genomic_DNA"/>
</dbReference>
<dbReference type="CDD" id="cd00487">
    <property type="entry name" value="Pep_deformylase"/>
    <property type="match status" value="1"/>
</dbReference>
<evidence type="ECO:0000313" key="4">
    <source>
        <dbReference type="Proteomes" id="UP001597301"/>
    </source>
</evidence>
<proteinExistence type="inferred from homology"/>
<dbReference type="PIRSF" id="PIRSF004749">
    <property type="entry name" value="Pep_def"/>
    <property type="match status" value="1"/>
</dbReference>
<comment type="function">
    <text evidence="2">Removes the formyl group from the N-terminal Met of newly synthesized proteins. Requires at least a dipeptide for an efficient rate of reaction. N-terminal L-methionine is a prerequisite for activity but the enzyme has broad specificity at other positions.</text>
</comment>
<keyword evidence="2" id="KW-0408">Iron</keyword>
<dbReference type="RefSeq" id="WP_380772376.1">
    <property type="nucleotide sequence ID" value="NZ_JBHUEO010000005.1"/>
</dbReference>
<dbReference type="InterPro" id="IPR036821">
    <property type="entry name" value="Peptide_deformylase_sf"/>
</dbReference>
<evidence type="ECO:0000313" key="3">
    <source>
        <dbReference type="EMBL" id="MFD1705833.1"/>
    </source>
</evidence>
<evidence type="ECO:0000256" key="2">
    <source>
        <dbReference type="HAMAP-Rule" id="MF_00163"/>
    </source>
</evidence>
<gene>
    <name evidence="2 3" type="primary">def</name>
    <name evidence="3" type="ORF">ACFSCZ_03595</name>
</gene>
<comment type="similarity">
    <text evidence="1 2">Belongs to the polypeptide deformylase family.</text>
</comment>
<feature type="active site" evidence="2">
    <location>
        <position position="134"/>
    </location>
</feature>
<comment type="caution">
    <text evidence="3">The sequence shown here is derived from an EMBL/GenBank/DDBJ whole genome shotgun (WGS) entry which is preliminary data.</text>
</comment>
<keyword evidence="2" id="KW-0479">Metal-binding</keyword>
<keyword evidence="2 3" id="KW-0378">Hydrolase</keyword>
<comment type="cofactor">
    <cofactor evidence="2">
        <name>Fe(2+)</name>
        <dbReference type="ChEBI" id="CHEBI:29033"/>
    </cofactor>
    <text evidence="2">Binds 1 Fe(2+) ion.</text>
</comment>
<organism evidence="3 4">
    <name type="scientific">Siminovitchia sediminis</name>
    <dbReference type="NCBI Taxonomy" id="1274353"/>
    <lineage>
        <taxon>Bacteria</taxon>
        <taxon>Bacillati</taxon>
        <taxon>Bacillota</taxon>
        <taxon>Bacilli</taxon>
        <taxon>Bacillales</taxon>
        <taxon>Bacillaceae</taxon>
        <taxon>Siminovitchia</taxon>
    </lineage>
</organism>
<feature type="binding site" evidence="2">
    <location>
        <position position="91"/>
    </location>
    <ligand>
        <name>Fe cation</name>
        <dbReference type="ChEBI" id="CHEBI:24875"/>
    </ligand>
</feature>
<dbReference type="Pfam" id="PF01327">
    <property type="entry name" value="Pep_deformylase"/>
    <property type="match status" value="1"/>
</dbReference>
<dbReference type="Proteomes" id="UP001597301">
    <property type="component" value="Unassembled WGS sequence"/>
</dbReference>
<dbReference type="NCBIfam" id="NF001159">
    <property type="entry name" value="PRK00150.1-3"/>
    <property type="match status" value="1"/>
</dbReference>
<evidence type="ECO:0000256" key="1">
    <source>
        <dbReference type="ARBA" id="ARBA00010759"/>
    </source>
</evidence>
<dbReference type="NCBIfam" id="TIGR00079">
    <property type="entry name" value="pept_deformyl"/>
    <property type="match status" value="1"/>
</dbReference>
<name>A0ABW4KFI9_9BACI</name>
<dbReference type="Gene3D" id="3.90.45.10">
    <property type="entry name" value="Peptide deformylase"/>
    <property type="match status" value="1"/>
</dbReference>
<dbReference type="PANTHER" id="PTHR10458:SF22">
    <property type="entry name" value="PEPTIDE DEFORMYLASE"/>
    <property type="match status" value="1"/>
</dbReference>
<feature type="binding site" evidence="2">
    <location>
        <position position="133"/>
    </location>
    <ligand>
        <name>Fe cation</name>
        <dbReference type="ChEBI" id="CHEBI:24875"/>
    </ligand>
</feature>
<dbReference type="GO" id="GO:0042586">
    <property type="term" value="F:peptide deformylase activity"/>
    <property type="evidence" value="ECO:0007669"/>
    <property type="project" value="UniProtKB-EC"/>
</dbReference>
<feature type="binding site" evidence="2">
    <location>
        <position position="137"/>
    </location>
    <ligand>
        <name>Fe cation</name>
        <dbReference type="ChEBI" id="CHEBI:24875"/>
    </ligand>
</feature>
<dbReference type="InterPro" id="IPR023635">
    <property type="entry name" value="Peptide_deformylase"/>
</dbReference>
<dbReference type="SUPFAM" id="SSF56420">
    <property type="entry name" value="Peptide deformylase"/>
    <property type="match status" value="1"/>
</dbReference>
<dbReference type="HAMAP" id="MF_00163">
    <property type="entry name" value="Pep_deformylase"/>
    <property type="match status" value="1"/>
</dbReference>
<dbReference type="EC" id="3.5.1.88" evidence="2"/>
<comment type="catalytic activity">
    <reaction evidence="2">
        <text>N-terminal N-formyl-L-methionyl-[peptide] + H2O = N-terminal L-methionyl-[peptide] + formate</text>
        <dbReference type="Rhea" id="RHEA:24420"/>
        <dbReference type="Rhea" id="RHEA-COMP:10639"/>
        <dbReference type="Rhea" id="RHEA-COMP:10640"/>
        <dbReference type="ChEBI" id="CHEBI:15377"/>
        <dbReference type="ChEBI" id="CHEBI:15740"/>
        <dbReference type="ChEBI" id="CHEBI:49298"/>
        <dbReference type="ChEBI" id="CHEBI:64731"/>
        <dbReference type="EC" id="3.5.1.88"/>
    </reaction>
</comment>
<keyword evidence="2" id="KW-0648">Protein biosynthesis</keyword>
<dbReference type="PANTHER" id="PTHR10458">
    <property type="entry name" value="PEPTIDE DEFORMYLASE"/>
    <property type="match status" value="1"/>
</dbReference>
<reference evidence="4" key="1">
    <citation type="journal article" date="2019" name="Int. J. Syst. Evol. Microbiol.">
        <title>The Global Catalogue of Microorganisms (GCM) 10K type strain sequencing project: providing services to taxonomists for standard genome sequencing and annotation.</title>
        <authorList>
            <consortium name="The Broad Institute Genomics Platform"/>
            <consortium name="The Broad Institute Genome Sequencing Center for Infectious Disease"/>
            <person name="Wu L."/>
            <person name="Ma J."/>
        </authorList>
    </citation>
    <scope>NUCLEOTIDE SEQUENCE [LARGE SCALE GENOMIC DNA]</scope>
    <source>
        <strain evidence="4">CGMCC 1.12295</strain>
    </source>
</reference>
<sequence length="157" mass="17707">MAIHPIVHYPNKILNIKCERVSNFDVELHRLLDDMYETMIAEDGVGLAAPQIGCCRQIAIVDIGEEKKELIEMVNPELIMKKGYQVDIEGCLSIPGVYGKVTRSSVIGIRAFDRYGNEFSLTAEGYLARAIQHEIDHLHGILFISKVTEYVDESELE</sequence>
<keyword evidence="4" id="KW-1185">Reference proteome</keyword>
<accession>A0ABW4KFI9</accession>
<dbReference type="PRINTS" id="PR01576">
    <property type="entry name" value="PDEFORMYLASE"/>
</dbReference>
<protein>
    <recommendedName>
        <fullName evidence="2">Peptide deformylase</fullName>
        <shortName evidence="2">PDF</shortName>
        <ecNumber evidence="2">3.5.1.88</ecNumber>
    </recommendedName>
    <alternativeName>
        <fullName evidence="2">Polypeptide deformylase</fullName>
    </alternativeName>
</protein>